<evidence type="ECO:0008006" key="6">
    <source>
        <dbReference type="Google" id="ProtNLM"/>
    </source>
</evidence>
<dbReference type="AlphaFoldDB" id="A0A6A6WPP3"/>
<evidence type="ECO:0000313" key="5">
    <source>
        <dbReference type="Proteomes" id="UP000799757"/>
    </source>
</evidence>
<dbReference type="Proteomes" id="UP000799757">
    <property type="component" value="Unassembled WGS sequence"/>
</dbReference>
<dbReference type="InterPro" id="IPR036188">
    <property type="entry name" value="FAD/NAD-bd_sf"/>
</dbReference>
<proteinExistence type="inferred from homology"/>
<evidence type="ECO:0000256" key="3">
    <source>
        <dbReference type="ARBA" id="ARBA00023033"/>
    </source>
</evidence>
<organism evidence="4 5">
    <name type="scientific">Melanomma pulvis-pyrius CBS 109.77</name>
    <dbReference type="NCBI Taxonomy" id="1314802"/>
    <lineage>
        <taxon>Eukaryota</taxon>
        <taxon>Fungi</taxon>
        <taxon>Dikarya</taxon>
        <taxon>Ascomycota</taxon>
        <taxon>Pezizomycotina</taxon>
        <taxon>Dothideomycetes</taxon>
        <taxon>Pleosporomycetidae</taxon>
        <taxon>Pleosporales</taxon>
        <taxon>Melanommataceae</taxon>
        <taxon>Melanomma</taxon>
    </lineage>
</organism>
<evidence type="ECO:0000256" key="1">
    <source>
        <dbReference type="ARBA" id="ARBA00007992"/>
    </source>
</evidence>
<sequence length="68" mass="7368">MKTWVFPHGKIALVRDACYAVLPSAAQSAGMAIKDGVAIAELLERVKLKDGIPAALKVYDELRIPMCL</sequence>
<dbReference type="PANTHER" id="PTHR13789:SF147">
    <property type="entry name" value="PUTATIVE (AFU_ORTHOLOGUE AFUA_2G01950)-RELATED"/>
    <property type="match status" value="1"/>
</dbReference>
<dbReference type="EMBL" id="MU002632">
    <property type="protein sequence ID" value="KAF2785865.1"/>
    <property type="molecule type" value="Genomic_DNA"/>
</dbReference>
<name>A0A6A6WPP3_9PLEO</name>
<protein>
    <recommendedName>
        <fullName evidence="6">FAD-binding domain-containing protein</fullName>
    </recommendedName>
</protein>
<dbReference type="InterPro" id="IPR050493">
    <property type="entry name" value="FAD-dep_Monooxygenase_BioMet"/>
</dbReference>
<dbReference type="OrthoDB" id="16820at2759"/>
<keyword evidence="2" id="KW-0560">Oxidoreductase</keyword>
<dbReference type="PANTHER" id="PTHR13789">
    <property type="entry name" value="MONOOXYGENASE"/>
    <property type="match status" value="1"/>
</dbReference>
<gene>
    <name evidence="4" type="ORF">K505DRAFT_261158</name>
</gene>
<dbReference type="GO" id="GO:0004497">
    <property type="term" value="F:monooxygenase activity"/>
    <property type="evidence" value="ECO:0007669"/>
    <property type="project" value="UniProtKB-KW"/>
</dbReference>
<reference evidence="4" key="1">
    <citation type="journal article" date="2020" name="Stud. Mycol.">
        <title>101 Dothideomycetes genomes: a test case for predicting lifestyles and emergence of pathogens.</title>
        <authorList>
            <person name="Haridas S."/>
            <person name="Albert R."/>
            <person name="Binder M."/>
            <person name="Bloem J."/>
            <person name="Labutti K."/>
            <person name="Salamov A."/>
            <person name="Andreopoulos B."/>
            <person name="Baker S."/>
            <person name="Barry K."/>
            <person name="Bills G."/>
            <person name="Bluhm B."/>
            <person name="Cannon C."/>
            <person name="Castanera R."/>
            <person name="Culley D."/>
            <person name="Daum C."/>
            <person name="Ezra D."/>
            <person name="Gonzalez J."/>
            <person name="Henrissat B."/>
            <person name="Kuo A."/>
            <person name="Liang C."/>
            <person name="Lipzen A."/>
            <person name="Lutzoni F."/>
            <person name="Magnuson J."/>
            <person name="Mondo S."/>
            <person name="Nolan M."/>
            <person name="Ohm R."/>
            <person name="Pangilinan J."/>
            <person name="Park H.-J."/>
            <person name="Ramirez L."/>
            <person name="Alfaro M."/>
            <person name="Sun H."/>
            <person name="Tritt A."/>
            <person name="Yoshinaga Y."/>
            <person name="Zwiers L.-H."/>
            <person name="Turgeon B."/>
            <person name="Goodwin S."/>
            <person name="Spatafora J."/>
            <person name="Crous P."/>
            <person name="Grigoriev I."/>
        </authorList>
    </citation>
    <scope>NUCLEOTIDE SEQUENCE</scope>
    <source>
        <strain evidence="4">CBS 109.77</strain>
    </source>
</reference>
<comment type="similarity">
    <text evidence="1">Belongs to the paxM FAD-dependent monooxygenase family.</text>
</comment>
<evidence type="ECO:0000256" key="2">
    <source>
        <dbReference type="ARBA" id="ARBA00023002"/>
    </source>
</evidence>
<dbReference type="SUPFAM" id="SSF51905">
    <property type="entry name" value="FAD/NAD(P)-binding domain"/>
    <property type="match status" value="1"/>
</dbReference>
<accession>A0A6A6WPP3</accession>
<keyword evidence="5" id="KW-1185">Reference proteome</keyword>
<keyword evidence="3" id="KW-0503">Monooxygenase</keyword>
<evidence type="ECO:0000313" key="4">
    <source>
        <dbReference type="EMBL" id="KAF2785865.1"/>
    </source>
</evidence>
<dbReference type="Gene3D" id="3.50.50.60">
    <property type="entry name" value="FAD/NAD(P)-binding domain"/>
    <property type="match status" value="1"/>
</dbReference>